<dbReference type="Proteomes" id="UP000005240">
    <property type="component" value="Unassembled WGS sequence"/>
</dbReference>
<reference evidence="3" key="4">
    <citation type="submission" date="2025-05" db="UniProtKB">
        <authorList>
            <consortium name="EnsemblFungi"/>
        </authorList>
    </citation>
    <scope>IDENTIFICATION</scope>
    <source>
        <strain evidence="3">isolate 1-1 / race 1 (BBBD)</strain>
    </source>
</reference>
<reference evidence="2" key="2">
    <citation type="submission" date="2016-05" db="EMBL/GenBank/DDBJ databases">
        <title>Comparative analysis highlights variable genome content of wheat rusts and divergence of the mating loci.</title>
        <authorList>
            <person name="Cuomo C.A."/>
            <person name="Bakkeren G."/>
            <person name="Szabo L."/>
            <person name="Khalil H."/>
            <person name="Joly D."/>
            <person name="Goldberg J."/>
            <person name="Young S."/>
            <person name="Zeng Q."/>
            <person name="Fellers J."/>
        </authorList>
    </citation>
    <scope>NUCLEOTIDE SEQUENCE [LARGE SCALE GENOMIC DNA]</scope>
    <source>
        <strain evidence="2">1-1 BBBD Race 1</strain>
    </source>
</reference>
<feature type="chain" id="PRO_5008110499" evidence="1">
    <location>
        <begin position="20"/>
        <end position="237"/>
    </location>
</feature>
<accession>A0A180H0V2</accession>
<dbReference type="EnsemblFungi" id="PTTG_25810-t43_1">
    <property type="protein sequence ID" value="PTTG_25810-t43_1-p1"/>
    <property type="gene ID" value="PTTG_25810"/>
</dbReference>
<keyword evidence="1" id="KW-0732">Signal</keyword>
<reference evidence="2" key="1">
    <citation type="submission" date="2009-11" db="EMBL/GenBank/DDBJ databases">
        <authorList>
            <consortium name="The Broad Institute Genome Sequencing Platform"/>
            <person name="Ward D."/>
            <person name="Feldgarden M."/>
            <person name="Earl A."/>
            <person name="Young S.K."/>
            <person name="Zeng Q."/>
            <person name="Koehrsen M."/>
            <person name="Alvarado L."/>
            <person name="Berlin A."/>
            <person name="Bochicchio J."/>
            <person name="Borenstein D."/>
            <person name="Chapman S.B."/>
            <person name="Chen Z."/>
            <person name="Engels R."/>
            <person name="Freedman E."/>
            <person name="Gellesch M."/>
            <person name="Goldberg J."/>
            <person name="Griggs A."/>
            <person name="Gujja S."/>
            <person name="Heilman E."/>
            <person name="Heiman D."/>
            <person name="Hepburn T."/>
            <person name="Howarth C."/>
            <person name="Jen D."/>
            <person name="Larson L."/>
            <person name="Lewis B."/>
            <person name="Mehta T."/>
            <person name="Park D."/>
            <person name="Pearson M."/>
            <person name="Roberts A."/>
            <person name="Saif S."/>
            <person name="Shea T."/>
            <person name="Shenoy N."/>
            <person name="Sisk P."/>
            <person name="Stolte C."/>
            <person name="Sykes S."/>
            <person name="Thomson T."/>
            <person name="Walk T."/>
            <person name="White J."/>
            <person name="Yandava C."/>
            <person name="Izard J."/>
            <person name="Baranova O.V."/>
            <person name="Blanton J.M."/>
            <person name="Tanner A.C."/>
            <person name="Dewhirst F.E."/>
            <person name="Haas B."/>
            <person name="Nusbaum C."/>
            <person name="Birren B."/>
        </authorList>
    </citation>
    <scope>NUCLEOTIDE SEQUENCE [LARGE SCALE GENOMIC DNA]</scope>
    <source>
        <strain evidence="2">1-1 BBBD Race 1</strain>
    </source>
</reference>
<organism evidence="2">
    <name type="scientific">Puccinia triticina (isolate 1-1 / race 1 (BBBD))</name>
    <name type="common">Brown leaf rust fungus</name>
    <dbReference type="NCBI Taxonomy" id="630390"/>
    <lineage>
        <taxon>Eukaryota</taxon>
        <taxon>Fungi</taxon>
        <taxon>Dikarya</taxon>
        <taxon>Basidiomycota</taxon>
        <taxon>Pucciniomycotina</taxon>
        <taxon>Pucciniomycetes</taxon>
        <taxon>Pucciniales</taxon>
        <taxon>Pucciniaceae</taxon>
        <taxon>Puccinia</taxon>
    </lineage>
</organism>
<gene>
    <name evidence="2" type="ORF">PTTG_25810</name>
</gene>
<evidence type="ECO:0000313" key="4">
    <source>
        <dbReference type="Proteomes" id="UP000005240"/>
    </source>
</evidence>
<keyword evidence="4" id="KW-1185">Reference proteome</keyword>
<proteinExistence type="predicted"/>
<dbReference type="VEuPathDB" id="FungiDB:PTTG_25810"/>
<sequence>MLFRFFVVALVCSITDVWGSIRPFAESLHVGDQDSFSFMIVKPHGKYLNVAYSMEEPSRLKDPDTVHQMVLELEKVLKALGKKGPVAEGAKKILQDHDGHHVVVDTNWEAETSSQWTDWIGEQVVRTSKDEQAAASLINQVCTWKIKQGMYSPLVMNNPQRLAHYWEEHIPVACSLVDREGCPSVDATRTFLSIRRNASRLTRVCNILIPPSRRDSYSRIDRIALLPVCSSLVDRIA</sequence>
<evidence type="ECO:0000256" key="1">
    <source>
        <dbReference type="SAM" id="SignalP"/>
    </source>
</evidence>
<evidence type="ECO:0000313" key="3">
    <source>
        <dbReference type="EnsemblFungi" id="PTTG_25810-t43_1-p1"/>
    </source>
</evidence>
<protein>
    <submittedName>
        <fullName evidence="2 3">Uncharacterized protein</fullName>
    </submittedName>
</protein>
<reference evidence="3 4" key="3">
    <citation type="journal article" date="2017" name="G3 (Bethesda)">
        <title>Comparative analysis highlights variable genome content of wheat rusts and divergence of the mating loci.</title>
        <authorList>
            <person name="Cuomo C.A."/>
            <person name="Bakkeren G."/>
            <person name="Khalil H.B."/>
            <person name="Panwar V."/>
            <person name="Joly D."/>
            <person name="Linning R."/>
            <person name="Sakthikumar S."/>
            <person name="Song X."/>
            <person name="Adiconis X."/>
            <person name="Fan L."/>
            <person name="Goldberg J.M."/>
            <person name="Levin J.Z."/>
            <person name="Young S."/>
            <person name="Zeng Q."/>
            <person name="Anikster Y."/>
            <person name="Bruce M."/>
            <person name="Wang M."/>
            <person name="Yin C."/>
            <person name="McCallum B."/>
            <person name="Szabo L.J."/>
            <person name="Hulbert S."/>
            <person name="Chen X."/>
            <person name="Fellers J.P."/>
        </authorList>
    </citation>
    <scope>NUCLEOTIDE SEQUENCE</scope>
    <source>
        <strain evidence="4">Isolate 1-1 / race 1 (BBBD)</strain>
        <strain evidence="3">isolate 1-1 / race 1 (BBBD)</strain>
    </source>
</reference>
<evidence type="ECO:0000313" key="2">
    <source>
        <dbReference type="EMBL" id="OAV98122.1"/>
    </source>
</evidence>
<dbReference type="EMBL" id="ADAS02000009">
    <property type="protein sequence ID" value="OAV98122.1"/>
    <property type="molecule type" value="Genomic_DNA"/>
</dbReference>
<dbReference type="AlphaFoldDB" id="A0A180H0V2"/>
<name>A0A180H0V2_PUCT1</name>
<feature type="signal peptide" evidence="1">
    <location>
        <begin position="1"/>
        <end position="19"/>
    </location>
</feature>